<feature type="region of interest" description="Disordered" evidence="5">
    <location>
        <begin position="148"/>
        <end position="281"/>
    </location>
</feature>
<evidence type="ECO:0000256" key="4">
    <source>
        <dbReference type="PROSITE-ProRule" id="PRU00146"/>
    </source>
</evidence>
<dbReference type="AlphaFoldDB" id="A0A1Y2J534"/>
<dbReference type="SUPFAM" id="SSF57903">
    <property type="entry name" value="FYVE/PHD zinc finger"/>
    <property type="match status" value="1"/>
</dbReference>
<dbReference type="Proteomes" id="UP000193067">
    <property type="component" value="Unassembled WGS sequence"/>
</dbReference>
<name>A0A1Y2J534_TRAC3</name>
<organism evidence="7 8">
    <name type="scientific">Trametes coccinea (strain BRFM310)</name>
    <name type="common">Pycnoporus coccineus</name>
    <dbReference type="NCBI Taxonomy" id="1353009"/>
    <lineage>
        <taxon>Eukaryota</taxon>
        <taxon>Fungi</taxon>
        <taxon>Dikarya</taxon>
        <taxon>Basidiomycota</taxon>
        <taxon>Agaricomycotina</taxon>
        <taxon>Agaricomycetes</taxon>
        <taxon>Polyporales</taxon>
        <taxon>Polyporaceae</taxon>
        <taxon>Trametes</taxon>
    </lineage>
</organism>
<feature type="compositionally biased region" description="Polar residues" evidence="5">
    <location>
        <begin position="148"/>
        <end position="172"/>
    </location>
</feature>
<feature type="region of interest" description="Disordered" evidence="5">
    <location>
        <begin position="293"/>
        <end position="321"/>
    </location>
</feature>
<dbReference type="PROSITE" id="PS01359">
    <property type="entry name" value="ZF_PHD_1"/>
    <property type="match status" value="1"/>
</dbReference>
<evidence type="ECO:0000259" key="6">
    <source>
        <dbReference type="PROSITE" id="PS50016"/>
    </source>
</evidence>
<evidence type="ECO:0000313" key="8">
    <source>
        <dbReference type="Proteomes" id="UP000193067"/>
    </source>
</evidence>
<evidence type="ECO:0000256" key="5">
    <source>
        <dbReference type="SAM" id="MobiDB-lite"/>
    </source>
</evidence>
<feature type="region of interest" description="Disordered" evidence="5">
    <location>
        <begin position="85"/>
        <end position="114"/>
    </location>
</feature>
<feature type="compositionally biased region" description="Basic and acidic residues" evidence="5">
    <location>
        <begin position="333"/>
        <end position="344"/>
    </location>
</feature>
<keyword evidence="3" id="KW-0862">Zinc</keyword>
<feature type="domain" description="PHD-type" evidence="6">
    <location>
        <begin position="10"/>
        <end position="78"/>
    </location>
</feature>
<evidence type="ECO:0000256" key="3">
    <source>
        <dbReference type="ARBA" id="ARBA00022833"/>
    </source>
</evidence>
<dbReference type="SMART" id="SM00249">
    <property type="entry name" value="PHD"/>
    <property type="match status" value="1"/>
</dbReference>
<keyword evidence="8" id="KW-1185">Reference proteome</keyword>
<dbReference type="OrthoDB" id="2756390at2759"/>
<dbReference type="EMBL" id="KZ084088">
    <property type="protein sequence ID" value="OSD07561.1"/>
    <property type="molecule type" value="Genomic_DNA"/>
</dbReference>
<dbReference type="InterPro" id="IPR001965">
    <property type="entry name" value="Znf_PHD"/>
</dbReference>
<evidence type="ECO:0000256" key="2">
    <source>
        <dbReference type="ARBA" id="ARBA00022771"/>
    </source>
</evidence>
<dbReference type="STRING" id="1353009.A0A1Y2J534"/>
<protein>
    <recommendedName>
        <fullName evidence="6">PHD-type domain-containing protein</fullName>
    </recommendedName>
</protein>
<feature type="region of interest" description="Disordered" evidence="5">
    <location>
        <begin position="333"/>
        <end position="459"/>
    </location>
</feature>
<dbReference type="InterPro" id="IPR011011">
    <property type="entry name" value="Znf_FYVE_PHD"/>
</dbReference>
<feature type="compositionally biased region" description="Basic and acidic residues" evidence="5">
    <location>
        <begin position="232"/>
        <end position="241"/>
    </location>
</feature>
<dbReference type="InterPro" id="IPR019786">
    <property type="entry name" value="Zinc_finger_PHD-type_CS"/>
</dbReference>
<proteinExistence type="predicted"/>
<feature type="compositionally biased region" description="Basic and acidic residues" evidence="5">
    <location>
        <begin position="366"/>
        <end position="379"/>
    </location>
</feature>
<dbReference type="Gene3D" id="3.30.40.10">
    <property type="entry name" value="Zinc/RING finger domain, C3HC4 (zinc finger)"/>
    <property type="match status" value="1"/>
</dbReference>
<evidence type="ECO:0000313" key="7">
    <source>
        <dbReference type="EMBL" id="OSD07561.1"/>
    </source>
</evidence>
<sequence>MSPVITSPPKEPCVRCKQSHDTPVAFLMACSKCERVWHHKCHIPPVTEQEIINRINADEQGKRHAGLAAWQCKRCTKKQRMDVRPSINANEPLTLPIERTSSLSQDARPPSDKLANSRLQTAAPKHANIQPQSPIVIDLDDVTDNVVSQPSSTVAVPTQRSRPTYRATTSEIETLPNPGLHAAPSAAEPTSPPDHAHRDAQTALDKPTRVPKKRDQDDTHSGFPASLPQKPRTRELPEPLHPRRAGSRQSGSRSYVPPADQRLRPLPVPAPAQPSRPSAYNANDLRELISDLRAKGKLAPPPTIDYVLERPSSSRHLSVRAANLGRNPVAVRSETRDLEEVELKLEDDDEDAMDVDRSEPLPQPQNEREPSNLDPHNIDDLYGDIAPSYRDQPPPAPPPRVQRAPASYNHLLFAIQARRYAEDDTPAGATGPEGGTETRRSRKRLAQELQGSALRDKQAAGVQFAMGYRGLDGD</sequence>
<evidence type="ECO:0000256" key="1">
    <source>
        <dbReference type="ARBA" id="ARBA00022723"/>
    </source>
</evidence>
<keyword evidence="1" id="KW-0479">Metal-binding</keyword>
<dbReference type="InterPro" id="IPR013083">
    <property type="entry name" value="Znf_RING/FYVE/PHD"/>
</dbReference>
<dbReference type="InterPro" id="IPR019787">
    <property type="entry name" value="Znf_PHD-finger"/>
</dbReference>
<accession>A0A1Y2J534</accession>
<reference evidence="7 8" key="1">
    <citation type="journal article" date="2015" name="Biotechnol. Biofuels">
        <title>Enhanced degradation of softwood versus hardwood by the white-rot fungus Pycnoporus coccineus.</title>
        <authorList>
            <person name="Couturier M."/>
            <person name="Navarro D."/>
            <person name="Chevret D."/>
            <person name="Henrissat B."/>
            <person name="Piumi F."/>
            <person name="Ruiz-Duenas F.J."/>
            <person name="Martinez A.T."/>
            <person name="Grigoriev I.V."/>
            <person name="Riley R."/>
            <person name="Lipzen A."/>
            <person name="Berrin J.G."/>
            <person name="Master E.R."/>
            <person name="Rosso M.N."/>
        </authorList>
    </citation>
    <scope>NUCLEOTIDE SEQUENCE [LARGE SCALE GENOMIC DNA]</scope>
    <source>
        <strain evidence="7 8">BRFM310</strain>
    </source>
</reference>
<gene>
    <name evidence="7" type="ORF">PYCCODRAFT_1430816</name>
</gene>
<keyword evidence="2 4" id="KW-0863">Zinc-finger</keyword>
<dbReference type="PROSITE" id="PS50016">
    <property type="entry name" value="ZF_PHD_2"/>
    <property type="match status" value="1"/>
</dbReference>
<dbReference type="GO" id="GO:0008270">
    <property type="term" value="F:zinc ion binding"/>
    <property type="evidence" value="ECO:0007669"/>
    <property type="project" value="UniProtKB-KW"/>
</dbReference>